<sequence>MKFYYYYEKKGGPFTAFLAFLGAILFVLGFFFLALPIFFAAIAVFSGVALYLGWRMKRAIKKMEEELEKDFKLMEDMSESEIIDITKKPLE</sequence>
<organism evidence="2 3">
    <name type="scientific">Dissulfuribacter thermophilus</name>
    <dbReference type="NCBI Taxonomy" id="1156395"/>
    <lineage>
        <taxon>Bacteria</taxon>
        <taxon>Pseudomonadati</taxon>
        <taxon>Thermodesulfobacteriota</taxon>
        <taxon>Dissulfuribacteria</taxon>
        <taxon>Dissulfuribacterales</taxon>
        <taxon>Dissulfuribacteraceae</taxon>
        <taxon>Dissulfuribacter</taxon>
    </lineage>
</organism>
<feature type="transmembrane region" description="Helical" evidence="1">
    <location>
        <begin position="37"/>
        <end position="54"/>
    </location>
</feature>
<reference evidence="2 3" key="1">
    <citation type="submission" date="2016-06" db="EMBL/GenBank/DDBJ databases">
        <title>Respiratory ammonification of nitrate coupled to the oxidation of elemental sulfur in deep-sea autotrophic thermophilic bacteria.</title>
        <authorList>
            <person name="Slobodkina G.B."/>
            <person name="Mardanov A.V."/>
            <person name="Ravin N.V."/>
            <person name="Frolova A.A."/>
            <person name="Viryasiv M.B."/>
            <person name="Chernyh N.A."/>
            <person name="Bonch-Osmolovskaya E.A."/>
            <person name="Slobodkin A.I."/>
        </authorList>
    </citation>
    <scope>NUCLEOTIDE SEQUENCE [LARGE SCALE GENOMIC DNA]</scope>
    <source>
        <strain evidence="2 3">S69</strain>
    </source>
</reference>
<proteinExistence type="predicted"/>
<keyword evidence="1" id="KW-1133">Transmembrane helix</keyword>
<gene>
    <name evidence="2" type="ORF">DBT_0792</name>
</gene>
<keyword evidence="3" id="KW-1185">Reference proteome</keyword>
<keyword evidence="1" id="KW-0472">Membrane</keyword>
<comment type="caution">
    <text evidence="2">The sequence shown here is derived from an EMBL/GenBank/DDBJ whole genome shotgun (WGS) entry which is preliminary data.</text>
</comment>
<name>A0A1B9F7F4_9BACT</name>
<evidence type="ECO:0000313" key="3">
    <source>
        <dbReference type="Proteomes" id="UP000093080"/>
    </source>
</evidence>
<dbReference type="STRING" id="1156395.DBT_0792"/>
<dbReference type="EMBL" id="MAGO01000003">
    <property type="protein sequence ID" value="OCC15867.1"/>
    <property type="molecule type" value="Genomic_DNA"/>
</dbReference>
<feature type="transmembrane region" description="Helical" evidence="1">
    <location>
        <begin position="12"/>
        <end position="31"/>
    </location>
</feature>
<dbReference type="AlphaFoldDB" id="A0A1B9F7F4"/>
<dbReference type="RefSeq" id="WP_067616575.1">
    <property type="nucleotide sequence ID" value="NZ_MAGO01000003.1"/>
</dbReference>
<protein>
    <submittedName>
        <fullName evidence="2">Uncharacterized protein</fullName>
    </submittedName>
</protein>
<evidence type="ECO:0000313" key="2">
    <source>
        <dbReference type="EMBL" id="OCC15867.1"/>
    </source>
</evidence>
<accession>A0A1B9F7F4</accession>
<keyword evidence="1" id="KW-0812">Transmembrane</keyword>
<dbReference type="Proteomes" id="UP000093080">
    <property type="component" value="Unassembled WGS sequence"/>
</dbReference>
<evidence type="ECO:0000256" key="1">
    <source>
        <dbReference type="SAM" id="Phobius"/>
    </source>
</evidence>